<dbReference type="PANTHER" id="PTHR12697:SF5">
    <property type="entry name" value="DEOXYHYPUSINE HYDROXYLASE"/>
    <property type="match status" value="1"/>
</dbReference>
<dbReference type="InterPro" id="IPR001680">
    <property type="entry name" value="WD40_rpt"/>
</dbReference>
<feature type="region of interest" description="Disordered" evidence="1">
    <location>
        <begin position="2563"/>
        <end position="2583"/>
    </location>
</feature>
<accession>A0ABV0D7A7</accession>
<dbReference type="Pfam" id="PF13646">
    <property type="entry name" value="HEAT_2"/>
    <property type="match status" value="1"/>
</dbReference>
<dbReference type="Gene3D" id="1.25.10.10">
    <property type="entry name" value="Leucine-rich Repeat Variant"/>
    <property type="match status" value="3"/>
</dbReference>
<dbReference type="Gene3D" id="2.130.10.10">
    <property type="entry name" value="YVTN repeat-like/Quinoprotein amine dehydrogenase"/>
    <property type="match status" value="1"/>
</dbReference>
<feature type="region of interest" description="Disordered" evidence="1">
    <location>
        <begin position="656"/>
        <end position="682"/>
    </location>
</feature>
<dbReference type="SUPFAM" id="SSF48371">
    <property type="entry name" value="ARM repeat"/>
    <property type="match status" value="3"/>
</dbReference>
<protein>
    <submittedName>
        <fullName evidence="2">HEAT repeat domain-containing protein</fullName>
    </submittedName>
</protein>
<keyword evidence="3" id="KW-1185">Reference proteome</keyword>
<evidence type="ECO:0000256" key="1">
    <source>
        <dbReference type="SAM" id="MobiDB-lite"/>
    </source>
</evidence>
<comment type="caution">
    <text evidence="2">The sequence shown here is derived from an EMBL/GenBank/DDBJ whole genome shotgun (WGS) entry which is preliminary data.</text>
</comment>
<feature type="region of interest" description="Disordered" evidence="1">
    <location>
        <begin position="2014"/>
        <end position="2034"/>
    </location>
</feature>
<name>A0ABV0D7A7_9GAMM</name>
<dbReference type="SUPFAM" id="SSF50978">
    <property type="entry name" value="WD40 repeat-like"/>
    <property type="match status" value="1"/>
</dbReference>
<dbReference type="Pfam" id="PF00400">
    <property type="entry name" value="WD40"/>
    <property type="match status" value="1"/>
</dbReference>
<evidence type="ECO:0000313" key="3">
    <source>
        <dbReference type="Proteomes" id="UP001414441"/>
    </source>
</evidence>
<dbReference type="Proteomes" id="UP001414441">
    <property type="component" value="Unassembled WGS sequence"/>
</dbReference>
<feature type="compositionally biased region" description="Polar residues" evidence="1">
    <location>
        <begin position="2018"/>
        <end position="2031"/>
    </location>
</feature>
<dbReference type="InterPro" id="IPR015943">
    <property type="entry name" value="WD40/YVTN_repeat-like_dom_sf"/>
</dbReference>
<dbReference type="EMBL" id="JBDLOB010000007">
    <property type="protein sequence ID" value="MEN8626551.1"/>
    <property type="molecule type" value="Genomic_DNA"/>
</dbReference>
<dbReference type="InterPro" id="IPR004155">
    <property type="entry name" value="PBS_lyase_HEAT"/>
</dbReference>
<reference evidence="2 3" key="1">
    <citation type="submission" date="2024-05" db="EMBL/GenBank/DDBJ databases">
        <title>Genome sequencing of Marine Estuary Bacteria, Pseudoalteromonas distincta strain FA, Psychrobacter proteolyticus strain EA, and Shewanella baltica strain CA.</title>
        <authorList>
            <person name="Dieffenbach S.A."/>
            <person name="Maclea K.S."/>
        </authorList>
    </citation>
    <scope>NUCLEOTIDE SEQUENCE [LARGE SCALE GENOMIC DNA]</scope>
    <source>
        <strain evidence="2 3">EA</strain>
    </source>
</reference>
<dbReference type="SMART" id="SM00567">
    <property type="entry name" value="EZ_HEAT"/>
    <property type="match status" value="5"/>
</dbReference>
<proteinExistence type="predicted"/>
<feature type="compositionally biased region" description="Polar residues" evidence="1">
    <location>
        <begin position="2568"/>
        <end position="2583"/>
    </location>
</feature>
<dbReference type="RefSeq" id="WP_347163713.1">
    <property type="nucleotide sequence ID" value="NZ_JBDLOB010000007.1"/>
</dbReference>
<dbReference type="SMART" id="SM00320">
    <property type="entry name" value="WD40"/>
    <property type="match status" value="3"/>
</dbReference>
<dbReference type="InterPro" id="IPR011989">
    <property type="entry name" value="ARM-like"/>
</dbReference>
<dbReference type="InterPro" id="IPR016024">
    <property type="entry name" value="ARM-type_fold"/>
</dbReference>
<dbReference type="PANTHER" id="PTHR12697">
    <property type="entry name" value="PBS LYASE HEAT-LIKE PROTEIN"/>
    <property type="match status" value="1"/>
</dbReference>
<dbReference type="InterPro" id="IPR036322">
    <property type="entry name" value="WD40_repeat_dom_sf"/>
</dbReference>
<sequence>MKTITLPYWGQIIGLVSKANSTQAATQKTTKQDGRSLFITRQQQAAATVLYVLDQQGEQFSLSTTALPCAMQAITKIDDSTIVMIGDDGHLYQTDWQAKKVKKTSAKSLFDAPKNNNNAIGRAVAMAPLQDALAILYPKHIVVWPYQDSQASSTVIIEPYSSSIAASSKESALTALATSSDGSWLVVADKTGDVSSYQWASDEAKLNLSSRKQLHQGKVNALCFEPVGQYFFSAGADKCLYRTHVQGDLHPVDRAKSSQHSEMITALCVSDTRLFTAADDKSVKSWAFDKGQPNSCKEDLTKARQIVLSSYAEQPTLIVVSADQSLRLIPIDHTQSTSQNSTAQNSKLLPVTYIIKDGYQRIGQLLTDTSNNNDVSFKEGLALLQAQADNQTLELVKKLLADSDTLTANQALQLVQWVATTNLDKTAHVLEQQLSSAHSAKVRLAAFHVLADRADTAKRPLHYLEEAFKNRYYEEVVASALQGYLKVAMKDATSQRRILPILRDALSHSFANIRKQALASLETLLPDNSPQADLMALDCNQSDIVQSGLIRLYQRGMLNHLEVSRQLMLLQNHRNTEIRQTAFYVSLLSQPKLIEALKQQGDTQTLRTLSDFDDFRLLRGTLLDNASSTAVNDNNVKQSDEAIRLTLSTQDFISQADSTQASKSKSKAKPAKSKNPTAESIKLSNDTLEPLLQSLSNSYEDISFRAAYALACLQDKRAFGTLISLMSHDDSAIIRAGVATALGHLNIEDAKAVLPTLLDDKDAGVRQVAMQAYGKLADNALSWAATGFASKHQDIHEQSLALFLKHVAADSSNSGVSSDKSAHMSSEMTDILLQALNNPFTSIRLEVVKVLLNRQFKQSSDTISKNVSDDVSDSAIVDIIELLQQSLFEDVHQVAIEEWQRLLLAMNSKHKTNKANNTEETNHQKINQAVLTLFFADTFAAIRKQAFDIALKQSKHLGFAEIMLNALASPYADTKQLALTTVQARANTTQLTQLMPALVALFADDSIELRKQALTVALALTDLQSTILADHSSLDDSSADDQPNHHEALITAALNSPYPDIQLTVAKLLASQSRLYADEEQAQRSDEQAYQVFKHYLELPMLSQGKKSDSYTQWHNHVSQALSGLSKLAYPSKHDALGWYAKYLHHPDADFKSLAPKITQIVSLEDIDLLVKWQKDERAIISQSASLCLAILGDARGQYFLTHDIRDETDNLSTLVAPMTPTHWLQAQHGLGITHARQLQPLFESESYAVAARLLLIFNDLKDDWKNSLQAPETTATSTVRPNRLIEALSFADNDTAVVYANILARYPNDVQQRNNQQALSSTWQYLSDYLSRQLGGILSAHSEVITMMMDAMPNTADKGGIKGQSHNTVSIRASILTTVSTENLQQLANLSRHHQPLVRAQTINVICNLSELLAHDYYDDEDDVFETLQKWQRSLQALLSAHPVSASIQDVSNDDAQTVDSSPTEQQDNFEVHYPYQSLAFSAWIGVIRAGDDYYANSSTTDQAIRGLMWLATQSSQLNTNNNTNNNEDWRDSTSRVLLPLLNHSSFDTRELAWACLYKLNIPAKKLADYAMSTPYRDMVKRGLDLLLDTVKNDAVQQQSKPLDTATVSSSADQQLIDLLKTNNHTLAEETYQLLKGRLGHLPASLLGLQTYCQSLLPQIVAEWKQVIVTPLANSQSPSLQRQDKLTFLLHAVKSDDWNAKYQALSQLVEFYDVLFADNTLFDSLFDFAEDAQASNEKYRSWQLLVDALTSYQFINKNTLEGRFESGLESSFDIATAEQVANEAHLRLLALLDDPHINKPKQFIYSDIADLRNTHLVAPLLQRLENLFDHTPQKHKEEHKYLFDTLVKISGYDQHIDDYLDEHEDTRWLQRQHPRDSQVLLSLFTMLMSHSDYALAALLLPSLAWVQSDDSDLSSRIDSALALAYEQMPAKYTFKLVETLAYRAKRRHGSIASLQNALRNKDADVQFAAAEGLAKCGHADGVNILMATIDYNPDAEFRSCSVLAIGELLGSSDHQNRNQNADSPNASSPVDNADKNLQVHTLYKAYDKLIKLAEDDEHYLQDVASEALGRLAQGGDFEHSPHIFELLKSHLSDPAVHFTNPAIVHWLNGLRWLNTTPAWEQIRSYIRTHIDKAIFFRPQRHAVWLLQMNDNDANKALILDILKQNNLDRAVLMVAYTAAQKTWGSLASQIYPYDWAAIQSHNDDFVEETERLSLKRIIDNSSIDELAAFITQHGAHLPSDILMALQNAIMAKQDMPTSQLTALITSSNTLTQHIGLCYLTQYPTNYLDKEMVTTLQQRFDTASEQWHTLIDTINRSPTTINNSQWISMVEQVRTTISQLVWLIMRHVSITTAKGAVDKVAAKQIAAMLEWLNDSRQPLTITSIPLLSTTVSGWWQQALLGLLARSVADDKVLSSIVPTLSTVSATAQPQLAYDNQTLLGTVIARIEQSATSTQKSIITVVRNALKNNALKHKGSSTEIPINQQLLQWIRAKDANALYHCANNDNMELTVRIRAIEALGQLHDPNIEQWLTTLMAHENSDIQKLAYKVLRRWQRAMIRAQQKRPLVYSQDSSQKSNQGEGDSQ</sequence>
<organism evidence="2 3">
    <name type="scientific">Psychrobacter proteolyticus</name>
    <dbReference type="NCBI Taxonomy" id="147825"/>
    <lineage>
        <taxon>Bacteria</taxon>
        <taxon>Pseudomonadati</taxon>
        <taxon>Pseudomonadota</taxon>
        <taxon>Gammaproteobacteria</taxon>
        <taxon>Moraxellales</taxon>
        <taxon>Moraxellaceae</taxon>
        <taxon>Psychrobacter</taxon>
    </lineage>
</organism>
<gene>
    <name evidence="2" type="ORF">ABFV72_11080</name>
</gene>
<evidence type="ECO:0000313" key="2">
    <source>
        <dbReference type="EMBL" id="MEN8626551.1"/>
    </source>
</evidence>